<dbReference type="InterPro" id="IPR026024">
    <property type="entry name" value="Chemotaxis_MeTrfase_CheR"/>
</dbReference>
<dbReference type="SUPFAM" id="SSF47757">
    <property type="entry name" value="Chemotaxis receptor methyltransferase CheR, N-terminal domain"/>
    <property type="match status" value="1"/>
</dbReference>
<dbReference type="Pfam" id="PF01739">
    <property type="entry name" value="CheR"/>
    <property type="match status" value="1"/>
</dbReference>
<dbReference type="InterPro" id="IPR000780">
    <property type="entry name" value="CheR_MeTrfase"/>
</dbReference>
<dbReference type="PRINTS" id="PR00996">
    <property type="entry name" value="CHERMTFRASE"/>
</dbReference>
<gene>
    <name evidence="7" type="ordered locus">STHERM_c21890</name>
</gene>
<sequence length="272" mass="31508">MAFLSEDLFEKFRTLVYEASGISFTETNRAVLESRVKDRLRTRGISTPEEYYREVSSSEEELREFLDVVTTNLTRFFRNQGHWETFRHAVIPDLVERKRAQGVRSLLVWSAGCSTGEEPYTIAMVLSEHLPPGFSFLVVGSDISLSSLLVAKEGFYTDARVEGVPEHYLAKYFEKKENGYRVRDELRTHVQFDYHNLKHQSDLRDVDVVFCRNVLIYFDEAAQKATIQGLWNVMAPYSYLFIGHSESLFGMNTGFEFVKTEWGTVYRKNVAQ</sequence>
<dbReference type="AlphaFoldDB" id="E0RRL3"/>
<dbReference type="GO" id="GO:0008983">
    <property type="term" value="F:protein-glutamate O-methyltransferase activity"/>
    <property type="evidence" value="ECO:0007669"/>
    <property type="project" value="UniProtKB-EC"/>
</dbReference>
<reference key="1">
    <citation type="submission" date="2009-08" db="EMBL/GenBank/DDBJ databases">
        <title>The genome sequence of Spirochaeta thermophila DSM6192.</title>
        <authorList>
            <person name="Angelov A."/>
            <person name="Mientus M."/>
            <person name="Wittenberg S."/>
            <person name="Lehmann R."/>
            <person name="Liesegang H."/>
            <person name="Daniel R."/>
            <person name="Liebl W."/>
        </authorList>
    </citation>
    <scope>NUCLEOTIDE SEQUENCE</scope>
    <source>
        <strain>DSM 6192</strain>
    </source>
</reference>
<organism evidence="7 8">
    <name type="scientific">Winmispira thermophila (strain ATCC 49972 / DSM 6192 / RI 19.B1)</name>
    <name type="common">Spirochaeta thermophila</name>
    <dbReference type="NCBI Taxonomy" id="665571"/>
    <lineage>
        <taxon>Bacteria</taxon>
        <taxon>Pseudomonadati</taxon>
        <taxon>Spirochaetota</taxon>
        <taxon>Spirochaetia</taxon>
        <taxon>Winmispirales</taxon>
        <taxon>Winmispiraceae</taxon>
        <taxon>Winmispira</taxon>
    </lineage>
</organism>
<evidence type="ECO:0000313" key="7">
    <source>
        <dbReference type="EMBL" id="ADN03117.1"/>
    </source>
</evidence>
<name>E0RRL3_WINT6</name>
<evidence type="ECO:0000256" key="5">
    <source>
        <dbReference type="ARBA" id="ARBA00022691"/>
    </source>
</evidence>
<dbReference type="Gene3D" id="1.10.155.10">
    <property type="entry name" value="Chemotaxis receptor methyltransferase CheR, N-terminal domain"/>
    <property type="match status" value="1"/>
</dbReference>
<dbReference type="PANTHER" id="PTHR24422">
    <property type="entry name" value="CHEMOTAXIS PROTEIN METHYLTRANSFERASE"/>
    <property type="match status" value="1"/>
</dbReference>
<dbReference type="InterPro" id="IPR029063">
    <property type="entry name" value="SAM-dependent_MTases_sf"/>
</dbReference>
<evidence type="ECO:0000259" key="6">
    <source>
        <dbReference type="PROSITE" id="PS50123"/>
    </source>
</evidence>
<comment type="catalytic activity">
    <reaction evidence="1">
        <text>L-glutamyl-[protein] + S-adenosyl-L-methionine = [protein]-L-glutamate 5-O-methyl ester + S-adenosyl-L-homocysteine</text>
        <dbReference type="Rhea" id="RHEA:24452"/>
        <dbReference type="Rhea" id="RHEA-COMP:10208"/>
        <dbReference type="Rhea" id="RHEA-COMP:10311"/>
        <dbReference type="ChEBI" id="CHEBI:29973"/>
        <dbReference type="ChEBI" id="CHEBI:57856"/>
        <dbReference type="ChEBI" id="CHEBI:59789"/>
        <dbReference type="ChEBI" id="CHEBI:82795"/>
        <dbReference type="EC" id="2.1.1.80"/>
    </reaction>
</comment>
<dbReference type="InterPro" id="IPR022642">
    <property type="entry name" value="CheR_C"/>
</dbReference>
<dbReference type="Pfam" id="PF03705">
    <property type="entry name" value="CheR_N"/>
    <property type="match status" value="1"/>
</dbReference>
<dbReference type="GO" id="GO:0032259">
    <property type="term" value="P:methylation"/>
    <property type="evidence" value="ECO:0007669"/>
    <property type="project" value="UniProtKB-KW"/>
</dbReference>
<dbReference type="EC" id="2.1.1.80" evidence="2"/>
<dbReference type="PANTHER" id="PTHR24422:SF19">
    <property type="entry name" value="CHEMOTAXIS PROTEIN METHYLTRANSFERASE"/>
    <property type="match status" value="1"/>
</dbReference>
<dbReference type="SUPFAM" id="SSF53335">
    <property type="entry name" value="S-adenosyl-L-methionine-dependent methyltransferases"/>
    <property type="match status" value="1"/>
</dbReference>
<reference evidence="7 8" key="2">
    <citation type="journal article" date="2010" name="J. Bacteriol.">
        <title>Genome sequence of the polysaccharide-degrading, thermophilic anaerobe Spirochaeta thermophila DSM 6192.</title>
        <authorList>
            <person name="Angelov A."/>
            <person name="Liebl S."/>
            <person name="Ballschmiter M."/>
            <person name="Bomeke M."/>
            <person name="Lehmann R."/>
            <person name="Liesegang H."/>
            <person name="Daniel R."/>
            <person name="Liebl W."/>
        </authorList>
    </citation>
    <scope>NUCLEOTIDE SEQUENCE [LARGE SCALE GENOMIC DNA]</scope>
    <source>
        <strain evidence="8">ATCC 49972 / DSM 6192 / RI 19.B1</strain>
    </source>
</reference>
<dbReference type="InterPro" id="IPR022641">
    <property type="entry name" value="CheR_N"/>
</dbReference>
<dbReference type="HOGENOM" id="CLU_025854_0_1_12"/>
<evidence type="ECO:0000313" key="8">
    <source>
        <dbReference type="Proteomes" id="UP000001296"/>
    </source>
</evidence>
<proteinExistence type="predicted"/>
<evidence type="ECO:0000256" key="4">
    <source>
        <dbReference type="ARBA" id="ARBA00022679"/>
    </source>
</evidence>
<protein>
    <recommendedName>
        <fullName evidence="2">protein-glutamate O-methyltransferase</fullName>
        <ecNumber evidence="2">2.1.1.80</ecNumber>
    </recommendedName>
</protein>
<dbReference type="Proteomes" id="UP000001296">
    <property type="component" value="Chromosome"/>
</dbReference>
<keyword evidence="3 7" id="KW-0489">Methyltransferase</keyword>
<dbReference type="KEGG" id="sta:STHERM_c21890"/>
<keyword evidence="4 7" id="KW-0808">Transferase</keyword>
<dbReference type="PROSITE" id="PS50123">
    <property type="entry name" value="CHER"/>
    <property type="match status" value="1"/>
</dbReference>
<accession>E0RRL3</accession>
<keyword evidence="5" id="KW-0949">S-adenosyl-L-methionine</keyword>
<dbReference type="PIRSF" id="PIRSF000410">
    <property type="entry name" value="CheR"/>
    <property type="match status" value="1"/>
</dbReference>
<evidence type="ECO:0000256" key="3">
    <source>
        <dbReference type="ARBA" id="ARBA00022603"/>
    </source>
</evidence>
<dbReference type="PaxDb" id="665571-STHERM_c21890"/>
<dbReference type="Gene3D" id="3.40.50.150">
    <property type="entry name" value="Vaccinia Virus protein VP39"/>
    <property type="match status" value="1"/>
</dbReference>
<dbReference type="InterPro" id="IPR050903">
    <property type="entry name" value="Bact_Chemotaxis_MeTrfase"/>
</dbReference>
<evidence type="ECO:0000256" key="2">
    <source>
        <dbReference type="ARBA" id="ARBA00012534"/>
    </source>
</evidence>
<dbReference type="SMART" id="SM00138">
    <property type="entry name" value="MeTrc"/>
    <property type="match status" value="1"/>
</dbReference>
<evidence type="ECO:0000256" key="1">
    <source>
        <dbReference type="ARBA" id="ARBA00001541"/>
    </source>
</evidence>
<feature type="domain" description="CheR-type methyltransferase" evidence="6">
    <location>
        <begin position="1"/>
        <end position="271"/>
    </location>
</feature>
<dbReference type="RefSeq" id="WP_013314955.1">
    <property type="nucleotide sequence ID" value="NC_014484.1"/>
</dbReference>
<dbReference type="eggNOG" id="COG1352">
    <property type="taxonomic scope" value="Bacteria"/>
</dbReference>
<dbReference type="EMBL" id="CP001698">
    <property type="protein sequence ID" value="ADN03117.1"/>
    <property type="molecule type" value="Genomic_DNA"/>
</dbReference>
<dbReference type="InterPro" id="IPR036804">
    <property type="entry name" value="CheR_N_sf"/>
</dbReference>